<keyword evidence="9" id="KW-1185">Reference proteome</keyword>
<name>A0ABS5BVT5_9BACT</name>
<keyword evidence="4" id="KW-0862">Zinc</keyword>
<feature type="domain" description="Alpha-carbonic anhydrase" evidence="7">
    <location>
        <begin position="1"/>
        <end position="224"/>
    </location>
</feature>
<comment type="catalytic activity">
    <reaction evidence="6">
        <text>hydrogencarbonate + H(+) = CO2 + H2O</text>
        <dbReference type="Rhea" id="RHEA:10748"/>
        <dbReference type="ChEBI" id="CHEBI:15377"/>
        <dbReference type="ChEBI" id="CHEBI:15378"/>
        <dbReference type="ChEBI" id="CHEBI:16526"/>
        <dbReference type="ChEBI" id="CHEBI:17544"/>
        <dbReference type="EC" id="4.2.1.1"/>
    </reaction>
</comment>
<dbReference type="SUPFAM" id="SSF51069">
    <property type="entry name" value="Carbonic anhydrase"/>
    <property type="match status" value="1"/>
</dbReference>
<dbReference type="PANTHER" id="PTHR18952:SF265">
    <property type="entry name" value="CARBONIC ANHYDRASE"/>
    <property type="match status" value="1"/>
</dbReference>
<dbReference type="EMBL" id="JAGKQQ010000001">
    <property type="protein sequence ID" value="MBP3957814.1"/>
    <property type="molecule type" value="Genomic_DNA"/>
</dbReference>
<evidence type="ECO:0000313" key="9">
    <source>
        <dbReference type="Proteomes" id="UP000676565"/>
    </source>
</evidence>
<dbReference type="RefSeq" id="WP_210657228.1">
    <property type="nucleotide sequence ID" value="NZ_JAGKQQ010000001.1"/>
</dbReference>
<sequence length="224" mass="24807">MPYDQQSPINLANPVVTVSAPGALSIHWGTGPLDGIVTKDSHGAKVVFPLDPSRYLSLDGHRFALRSFHFHHPSEHLLNGRQMPLELHIVHQDLSTCALAVLGVFFDLADTGHKKSKAFVEELGKKLAGIEPEAKGKDTIPPIIRVRPSDLLPSEGHAEYFRYEGSLTTEPFTETVSWVVLRHPVRRTQEELSGLVGAFHSEARGIQPLNRRFLLANFDPESAE</sequence>
<reference evidence="8 9" key="1">
    <citation type="submission" date="2021-04" db="EMBL/GenBank/DDBJ databases">
        <authorList>
            <person name="Ivanova A."/>
        </authorList>
    </citation>
    <scope>NUCLEOTIDE SEQUENCE [LARGE SCALE GENOMIC DNA]</scope>
    <source>
        <strain evidence="8 9">G18</strain>
    </source>
</reference>
<gene>
    <name evidence="8" type="ORF">J8F10_21385</name>
</gene>
<dbReference type="InterPro" id="IPR023561">
    <property type="entry name" value="Carbonic_anhydrase_a-class"/>
</dbReference>
<dbReference type="InterPro" id="IPR001148">
    <property type="entry name" value="CA_dom"/>
</dbReference>
<comment type="caution">
    <text evidence="8">The sequence shown here is derived from an EMBL/GenBank/DDBJ whole genome shotgun (WGS) entry which is preliminary data.</text>
</comment>
<keyword evidence="5" id="KW-0456">Lyase</keyword>
<dbReference type="Proteomes" id="UP000676565">
    <property type="component" value="Unassembled WGS sequence"/>
</dbReference>
<accession>A0ABS5BVT5</accession>
<evidence type="ECO:0000256" key="3">
    <source>
        <dbReference type="ARBA" id="ARBA00022723"/>
    </source>
</evidence>
<dbReference type="EC" id="4.2.1.1" evidence="2"/>
<evidence type="ECO:0000313" key="8">
    <source>
        <dbReference type="EMBL" id="MBP3957814.1"/>
    </source>
</evidence>
<dbReference type="Gene3D" id="3.10.200.10">
    <property type="entry name" value="Alpha carbonic anhydrase"/>
    <property type="match status" value="1"/>
</dbReference>
<dbReference type="SMART" id="SM01057">
    <property type="entry name" value="Carb_anhydrase"/>
    <property type="match status" value="1"/>
</dbReference>
<evidence type="ECO:0000256" key="1">
    <source>
        <dbReference type="ARBA" id="ARBA00010718"/>
    </source>
</evidence>
<dbReference type="InterPro" id="IPR036398">
    <property type="entry name" value="CA_dom_sf"/>
</dbReference>
<organism evidence="8 9">
    <name type="scientific">Gemmata palustris</name>
    <dbReference type="NCBI Taxonomy" id="2822762"/>
    <lineage>
        <taxon>Bacteria</taxon>
        <taxon>Pseudomonadati</taxon>
        <taxon>Planctomycetota</taxon>
        <taxon>Planctomycetia</taxon>
        <taxon>Gemmatales</taxon>
        <taxon>Gemmataceae</taxon>
        <taxon>Gemmata</taxon>
    </lineage>
</organism>
<evidence type="ECO:0000256" key="4">
    <source>
        <dbReference type="ARBA" id="ARBA00022833"/>
    </source>
</evidence>
<evidence type="ECO:0000256" key="5">
    <source>
        <dbReference type="ARBA" id="ARBA00023239"/>
    </source>
</evidence>
<dbReference type="CDD" id="cd03124">
    <property type="entry name" value="alpha_CA_prokaryotic_like"/>
    <property type="match status" value="1"/>
</dbReference>
<protein>
    <recommendedName>
        <fullName evidence="2">carbonic anhydrase</fullName>
        <ecNumber evidence="2">4.2.1.1</ecNumber>
    </recommendedName>
</protein>
<dbReference type="Pfam" id="PF00194">
    <property type="entry name" value="Carb_anhydrase"/>
    <property type="match status" value="1"/>
</dbReference>
<keyword evidence="3" id="KW-0479">Metal-binding</keyword>
<evidence type="ECO:0000259" key="7">
    <source>
        <dbReference type="PROSITE" id="PS51144"/>
    </source>
</evidence>
<evidence type="ECO:0000256" key="2">
    <source>
        <dbReference type="ARBA" id="ARBA00012925"/>
    </source>
</evidence>
<proteinExistence type="inferred from homology"/>
<dbReference type="PANTHER" id="PTHR18952">
    <property type="entry name" value="CARBONIC ANHYDRASE"/>
    <property type="match status" value="1"/>
</dbReference>
<comment type="similarity">
    <text evidence="1">Belongs to the alpha-carbonic anhydrase family.</text>
</comment>
<dbReference type="PROSITE" id="PS51144">
    <property type="entry name" value="ALPHA_CA_2"/>
    <property type="match status" value="1"/>
</dbReference>
<dbReference type="InterPro" id="IPR041891">
    <property type="entry name" value="Alpha_CA_prokaryot-like"/>
</dbReference>
<evidence type="ECO:0000256" key="6">
    <source>
        <dbReference type="ARBA" id="ARBA00048348"/>
    </source>
</evidence>